<name>A0A9R0DRC8_SPOFR</name>
<sequence>MPYDVGSSSYAGQSASQPAAFLDGTLVRCPLCSQARFFKGERGLRIHLGKVHKHKNVDPSPVSASAPSPTPPVQNIQLWQTLSKFKNSIPILKRVPRGARASVASSLARCIALVARENSPSAWEQLLTFPFRILHVQKDLASKKTLTTQIKDNCFLKTQPFDPKLPVHFSHKGLLHHVESKLADGDIRGAARVLFSSDVVAAYSAETVTALQSKHPSPADDLTFPDPPNPQLHTLAITAQQVRGAIDSFRNGSAGGLDGLSPQHLKDLTCSSAGEAEFFSAQRIF</sequence>
<evidence type="ECO:0000313" key="1">
    <source>
        <dbReference type="Proteomes" id="UP000829999"/>
    </source>
</evidence>
<protein>
    <submittedName>
        <fullName evidence="2">Uncharacterized protein LOC118276582</fullName>
    </submittedName>
</protein>
<evidence type="ECO:0000313" key="2">
    <source>
        <dbReference type="RefSeq" id="XP_050551774.1"/>
    </source>
</evidence>
<gene>
    <name evidence="2" type="primary">LOC118276582</name>
</gene>
<dbReference type="RefSeq" id="XP_050551774.1">
    <property type="nucleotide sequence ID" value="XM_050695817.1"/>
</dbReference>
<dbReference type="OrthoDB" id="7485566at2759"/>
<organism evidence="1 2">
    <name type="scientific">Spodoptera frugiperda</name>
    <name type="common">Fall armyworm</name>
    <dbReference type="NCBI Taxonomy" id="7108"/>
    <lineage>
        <taxon>Eukaryota</taxon>
        <taxon>Metazoa</taxon>
        <taxon>Ecdysozoa</taxon>
        <taxon>Arthropoda</taxon>
        <taxon>Hexapoda</taxon>
        <taxon>Insecta</taxon>
        <taxon>Pterygota</taxon>
        <taxon>Neoptera</taxon>
        <taxon>Endopterygota</taxon>
        <taxon>Lepidoptera</taxon>
        <taxon>Glossata</taxon>
        <taxon>Ditrysia</taxon>
        <taxon>Noctuoidea</taxon>
        <taxon>Noctuidae</taxon>
        <taxon>Amphipyrinae</taxon>
        <taxon>Spodoptera</taxon>
    </lineage>
</organism>
<dbReference type="GeneID" id="118276582"/>
<proteinExistence type="predicted"/>
<keyword evidence="1" id="KW-1185">Reference proteome</keyword>
<dbReference type="AlphaFoldDB" id="A0A9R0DRC8"/>
<dbReference type="Proteomes" id="UP000829999">
    <property type="component" value="Chromosome 9"/>
</dbReference>
<accession>A0A9R0DRC8</accession>
<reference evidence="2" key="1">
    <citation type="submission" date="2025-08" db="UniProtKB">
        <authorList>
            <consortium name="RefSeq"/>
        </authorList>
    </citation>
    <scope>IDENTIFICATION</scope>
    <source>
        <tissue evidence="2">Whole larval tissue</tissue>
    </source>
</reference>